<evidence type="ECO:0000313" key="10">
    <source>
        <dbReference type="Proteomes" id="UP000444721"/>
    </source>
</evidence>
<dbReference type="GO" id="GO:0031145">
    <property type="term" value="P:anaphase-promoting complex-dependent catabolic process"/>
    <property type="evidence" value="ECO:0007669"/>
    <property type="project" value="TreeGrafter"/>
</dbReference>
<sequence length="612" mass="71687">MSQQQIPNHILDSIKNKVYFFMEQQEEYKNAIFHADKLYHLTFQNKKDWSINSEDPSISIYEIYSTGEIEAIHLLSKAYFKAGQFKRALHLLTSSFTNFSQRAPMECFFLAAKCLEKCDDWLEILSLFGDNDAEFEQVLHREGAQQYIASLCFLRAKAFDMVDNKARAIHWYTQTLIYDPNFYEAFEKLVEKNLLTNQDQVALLNQINFSQDDQWIKYFYTSKIDRFCYINDNSKQALRKLSMEYNLSKNHDVRCSEAERYFYSQRFNQAYEITKQIIEEDPYNQACLPIHILTLVELNKKSELFSLSHKLVDDYKESAVSWFAVACYYYSIKKFASARSYFTKATNQNPHFLEAWLGIGHCFSNDNEPDQAMAAYRTAYRLFTGSHLPPLYIGMEHMKTNNLTLAQKFIQQALSICPTDPLIHNELGMISYKWKLYEDAKKHFENALRLNPKKDDTPNFSREISHSQYTSHFVDTENNIVVQMWEPIMFNLANTYRKLKQYDLALAYYKKCIGLQPKNASIYSAIGLTYHLQQYSGSSNLHTAIEYYHKALAIQPDHSFTATMLSKALVQIANQSLEYLMQQPEEEIQNSTHYNTQQSNNDLNVRINKLSQ</sequence>
<dbReference type="InterPro" id="IPR011990">
    <property type="entry name" value="TPR-like_helical_dom_sf"/>
</dbReference>
<dbReference type="AlphaFoldDB" id="A0A6A5BZH3"/>
<dbReference type="Pfam" id="PF00515">
    <property type="entry name" value="TPR_1"/>
    <property type="match status" value="1"/>
</dbReference>
<protein>
    <submittedName>
        <fullName evidence="9">Uncharacterized protein</fullName>
    </submittedName>
</protein>
<dbReference type="GO" id="GO:0016567">
    <property type="term" value="P:protein ubiquitination"/>
    <property type="evidence" value="ECO:0007669"/>
    <property type="project" value="TreeGrafter"/>
</dbReference>
<dbReference type="GO" id="GO:0045842">
    <property type="term" value="P:positive regulation of mitotic metaphase/anaphase transition"/>
    <property type="evidence" value="ECO:0007669"/>
    <property type="project" value="TreeGrafter"/>
</dbReference>
<dbReference type="GO" id="GO:0005680">
    <property type="term" value="C:anaphase-promoting complex"/>
    <property type="evidence" value="ECO:0007669"/>
    <property type="project" value="TreeGrafter"/>
</dbReference>
<feature type="repeat" description="TPR" evidence="7">
    <location>
        <begin position="486"/>
        <end position="519"/>
    </location>
</feature>
<keyword evidence="5 7" id="KW-0802">TPR repeat</keyword>
<dbReference type="GO" id="GO:0051301">
    <property type="term" value="P:cell division"/>
    <property type="evidence" value="ECO:0007669"/>
    <property type="project" value="UniProtKB-KW"/>
</dbReference>
<keyword evidence="2" id="KW-0677">Repeat</keyword>
<dbReference type="Pfam" id="PF13432">
    <property type="entry name" value="TPR_16"/>
    <property type="match status" value="1"/>
</dbReference>
<feature type="region of interest" description="Disordered" evidence="8">
    <location>
        <begin position="592"/>
        <end position="612"/>
    </location>
</feature>
<evidence type="ECO:0000256" key="7">
    <source>
        <dbReference type="PROSITE-ProRule" id="PRU00339"/>
    </source>
</evidence>
<dbReference type="Proteomes" id="UP000444721">
    <property type="component" value="Unassembled WGS sequence"/>
</dbReference>
<dbReference type="VEuPathDB" id="AmoebaDB:NF0072430"/>
<name>A0A6A5BZH3_NAEFO</name>
<dbReference type="VEuPathDB" id="AmoebaDB:NfTy_013540"/>
<dbReference type="EMBL" id="VFQX01000006">
    <property type="protein sequence ID" value="KAF0983553.1"/>
    <property type="molecule type" value="Genomic_DNA"/>
</dbReference>
<evidence type="ECO:0000256" key="5">
    <source>
        <dbReference type="ARBA" id="ARBA00022803"/>
    </source>
</evidence>
<keyword evidence="4" id="KW-0833">Ubl conjugation pathway</keyword>
<dbReference type="PANTHER" id="PTHR12558">
    <property type="entry name" value="CELL DIVISION CYCLE 16,23,27"/>
    <property type="match status" value="1"/>
</dbReference>
<keyword evidence="10" id="KW-1185">Reference proteome</keyword>
<comment type="caution">
    <text evidence="9">The sequence shown here is derived from an EMBL/GenBank/DDBJ whole genome shotgun (WGS) entry which is preliminary data.</text>
</comment>
<evidence type="ECO:0000256" key="8">
    <source>
        <dbReference type="SAM" id="MobiDB-lite"/>
    </source>
</evidence>
<evidence type="ECO:0000256" key="1">
    <source>
        <dbReference type="ARBA" id="ARBA00022618"/>
    </source>
</evidence>
<dbReference type="VEuPathDB" id="AmoebaDB:FDP41_010618"/>
<dbReference type="PROSITE" id="PS50005">
    <property type="entry name" value="TPR"/>
    <property type="match status" value="3"/>
</dbReference>
<evidence type="ECO:0000313" key="9">
    <source>
        <dbReference type="EMBL" id="KAF0983553.1"/>
    </source>
</evidence>
<dbReference type="Gene3D" id="1.25.40.10">
    <property type="entry name" value="Tetratricopeptide repeat domain"/>
    <property type="match status" value="1"/>
</dbReference>
<gene>
    <name evidence="9" type="ORF">FDP41_010618</name>
</gene>
<dbReference type="InterPro" id="IPR019734">
    <property type="entry name" value="TPR_rpt"/>
</dbReference>
<organism evidence="9 10">
    <name type="scientific">Naegleria fowleri</name>
    <name type="common">Brain eating amoeba</name>
    <dbReference type="NCBI Taxonomy" id="5763"/>
    <lineage>
        <taxon>Eukaryota</taxon>
        <taxon>Discoba</taxon>
        <taxon>Heterolobosea</taxon>
        <taxon>Tetramitia</taxon>
        <taxon>Eutetramitia</taxon>
        <taxon>Vahlkampfiidae</taxon>
        <taxon>Naegleria</taxon>
    </lineage>
</organism>
<evidence type="ECO:0000256" key="2">
    <source>
        <dbReference type="ARBA" id="ARBA00022737"/>
    </source>
</evidence>
<keyword evidence="6" id="KW-0131">Cell cycle</keyword>
<dbReference type="Pfam" id="PF12895">
    <property type="entry name" value="ANAPC3"/>
    <property type="match status" value="1"/>
</dbReference>
<feature type="repeat" description="TPR" evidence="7">
    <location>
        <begin position="421"/>
        <end position="454"/>
    </location>
</feature>
<dbReference type="SUPFAM" id="SSF48452">
    <property type="entry name" value="TPR-like"/>
    <property type="match status" value="1"/>
</dbReference>
<dbReference type="OMA" id="DPFHNNA"/>
<keyword evidence="3" id="KW-0498">Mitosis</keyword>
<dbReference type="SMART" id="SM00028">
    <property type="entry name" value="TPR"/>
    <property type="match status" value="9"/>
</dbReference>
<evidence type="ECO:0000256" key="3">
    <source>
        <dbReference type="ARBA" id="ARBA00022776"/>
    </source>
</evidence>
<dbReference type="GO" id="GO:0005737">
    <property type="term" value="C:cytoplasm"/>
    <property type="evidence" value="ECO:0007669"/>
    <property type="project" value="TreeGrafter"/>
</dbReference>
<dbReference type="GeneID" id="68117833"/>
<evidence type="ECO:0000256" key="4">
    <source>
        <dbReference type="ARBA" id="ARBA00022786"/>
    </source>
</evidence>
<proteinExistence type="predicted"/>
<dbReference type="RefSeq" id="XP_044568266.1">
    <property type="nucleotide sequence ID" value="XM_044700936.1"/>
</dbReference>
<dbReference type="OrthoDB" id="10006270at2759"/>
<keyword evidence="1" id="KW-0132">Cell division</keyword>
<reference evidence="9 10" key="1">
    <citation type="journal article" date="2019" name="Sci. Rep.">
        <title>Nanopore sequencing improves the draft genome of the human pathogenic amoeba Naegleria fowleri.</title>
        <authorList>
            <person name="Liechti N."/>
            <person name="Schurch N."/>
            <person name="Bruggmann R."/>
            <person name="Wittwer M."/>
        </authorList>
    </citation>
    <scope>NUCLEOTIDE SEQUENCE [LARGE SCALE GENOMIC DNA]</scope>
    <source>
        <strain evidence="9 10">ATCC 30894</strain>
    </source>
</reference>
<dbReference type="Pfam" id="PF13181">
    <property type="entry name" value="TPR_8"/>
    <property type="match status" value="1"/>
</dbReference>
<feature type="repeat" description="TPR" evidence="7">
    <location>
        <begin position="319"/>
        <end position="352"/>
    </location>
</feature>
<accession>A0A6A5BZH3</accession>
<dbReference type="PANTHER" id="PTHR12558:SF9">
    <property type="entry name" value="CELL DIVISION CYCLE PROTEIN 16 HOMOLOG"/>
    <property type="match status" value="1"/>
</dbReference>
<evidence type="ECO:0000256" key="6">
    <source>
        <dbReference type="ARBA" id="ARBA00023306"/>
    </source>
</evidence>